<protein>
    <submittedName>
        <fullName evidence="1">Unannotated protein</fullName>
    </submittedName>
</protein>
<dbReference type="EMBL" id="CAFAAD010000037">
    <property type="protein sequence ID" value="CAB4789364.1"/>
    <property type="molecule type" value="Genomic_DNA"/>
</dbReference>
<organism evidence="1">
    <name type="scientific">freshwater metagenome</name>
    <dbReference type="NCBI Taxonomy" id="449393"/>
    <lineage>
        <taxon>unclassified sequences</taxon>
        <taxon>metagenomes</taxon>
        <taxon>ecological metagenomes</taxon>
    </lineage>
</organism>
<sequence>MVRKRLGRSDGDRIAGVHAHRVDILDGANNHAVVGVITHDFEFVFFPTSDRGFDQDLGDRARLEAVGGDLFELFHRRCNAGSASAQDVGRTNNRWESDSSDHRHGLFEVVR</sequence>
<evidence type="ECO:0000313" key="2">
    <source>
        <dbReference type="EMBL" id="CAB4789364.1"/>
    </source>
</evidence>
<name>A0A6J6GEQ1_9ZZZZ</name>
<evidence type="ECO:0000313" key="1">
    <source>
        <dbReference type="EMBL" id="CAB4598800.1"/>
    </source>
</evidence>
<accession>A0A6J6GEQ1</accession>
<dbReference type="EMBL" id="CAEZTY010000105">
    <property type="protein sequence ID" value="CAB4598800.1"/>
    <property type="molecule type" value="Genomic_DNA"/>
</dbReference>
<reference evidence="1" key="1">
    <citation type="submission" date="2020-05" db="EMBL/GenBank/DDBJ databases">
        <authorList>
            <person name="Chiriac C."/>
            <person name="Salcher M."/>
            <person name="Ghai R."/>
            <person name="Kavagutti S V."/>
        </authorList>
    </citation>
    <scope>NUCLEOTIDE SEQUENCE</scope>
</reference>
<gene>
    <name evidence="1" type="ORF">UFOPK1762_01789</name>
    <name evidence="2" type="ORF">UFOPK2969_00662</name>
</gene>
<proteinExistence type="predicted"/>
<dbReference type="AlphaFoldDB" id="A0A6J6GEQ1"/>